<keyword evidence="4" id="KW-0255">Endonuclease</keyword>
<keyword evidence="9" id="KW-1185">Reference proteome</keyword>
<keyword evidence="2" id="KW-0548">Nucleotidyltransferase</keyword>
<evidence type="ECO:0000256" key="3">
    <source>
        <dbReference type="ARBA" id="ARBA00022722"/>
    </source>
</evidence>
<dbReference type="GO" id="GO:0004523">
    <property type="term" value="F:RNA-DNA hybrid ribonuclease activity"/>
    <property type="evidence" value="ECO:0007669"/>
    <property type="project" value="InterPro"/>
</dbReference>
<evidence type="ECO:0000313" key="8">
    <source>
        <dbReference type="EMBL" id="NXT30548.1"/>
    </source>
</evidence>
<keyword evidence="1" id="KW-0808">Transferase</keyword>
<protein>
    <submittedName>
        <fullName evidence="8">POK6 protein</fullName>
    </submittedName>
</protein>
<evidence type="ECO:0000256" key="4">
    <source>
        <dbReference type="ARBA" id="ARBA00022759"/>
    </source>
</evidence>
<name>A0A7L3BJ66_9AVES</name>
<accession>A0A7L3BJ66</accession>
<comment type="caution">
    <text evidence="8">The sequence shown here is derived from an EMBL/GenBank/DDBJ whole genome shotgun (WGS) entry which is preliminary data.</text>
</comment>
<dbReference type="PANTHER" id="PTHR41694:SF3">
    <property type="entry name" value="RNA-DIRECTED DNA POLYMERASE-RELATED"/>
    <property type="match status" value="1"/>
</dbReference>
<dbReference type="SUPFAM" id="SSF53098">
    <property type="entry name" value="Ribonuclease H-like"/>
    <property type="match status" value="1"/>
</dbReference>
<feature type="non-terminal residue" evidence="8">
    <location>
        <position position="110"/>
    </location>
</feature>
<dbReference type="Pfam" id="PF00075">
    <property type="entry name" value="RNase_H"/>
    <property type="match status" value="1"/>
</dbReference>
<keyword evidence="3" id="KW-0540">Nuclease</keyword>
<organism evidence="8 9">
    <name type="scientific">Syrrhaptes paradoxus</name>
    <name type="common">Pallas's sandgrouse</name>
    <dbReference type="NCBI Taxonomy" id="302527"/>
    <lineage>
        <taxon>Eukaryota</taxon>
        <taxon>Metazoa</taxon>
        <taxon>Chordata</taxon>
        <taxon>Craniata</taxon>
        <taxon>Vertebrata</taxon>
        <taxon>Euteleostomi</taxon>
        <taxon>Archelosauria</taxon>
        <taxon>Archosauria</taxon>
        <taxon>Dinosauria</taxon>
        <taxon>Saurischia</taxon>
        <taxon>Theropoda</taxon>
        <taxon>Coelurosauria</taxon>
        <taxon>Aves</taxon>
        <taxon>Neognathae</taxon>
        <taxon>Neoaves</taxon>
        <taxon>Columbimorphae</taxon>
        <taxon>Pterocliformes</taxon>
        <taxon>Pteroclidae</taxon>
        <taxon>Syrrhaptes</taxon>
    </lineage>
</organism>
<reference evidence="8 9" key="1">
    <citation type="submission" date="2019-09" db="EMBL/GenBank/DDBJ databases">
        <title>Bird 10,000 Genomes (B10K) Project - Family phase.</title>
        <authorList>
            <person name="Zhang G."/>
        </authorList>
    </citation>
    <scope>NUCLEOTIDE SEQUENCE [LARGE SCALE GENOMIC DNA]</scope>
    <source>
        <strain evidence="8">B10K-DU-003-42</strain>
        <tissue evidence="8">Mixed tissue sample</tissue>
    </source>
</reference>
<dbReference type="InterPro" id="IPR036397">
    <property type="entry name" value="RNaseH_sf"/>
</dbReference>
<gene>
    <name evidence="8" type="primary">Ervk6_1</name>
    <name evidence="8" type="ORF">SYRPAR_R14132</name>
</gene>
<dbReference type="PANTHER" id="PTHR41694">
    <property type="entry name" value="ENDOGENOUS RETROVIRUS GROUP K MEMBER POL PROTEIN"/>
    <property type="match status" value="1"/>
</dbReference>
<dbReference type="InterPro" id="IPR002156">
    <property type="entry name" value="RNaseH_domain"/>
</dbReference>
<proteinExistence type="predicted"/>
<evidence type="ECO:0000313" key="9">
    <source>
        <dbReference type="Proteomes" id="UP000536260"/>
    </source>
</evidence>
<keyword evidence="6" id="KW-0695">RNA-directed DNA polymerase</keyword>
<evidence type="ECO:0000256" key="1">
    <source>
        <dbReference type="ARBA" id="ARBA00022679"/>
    </source>
</evidence>
<keyword evidence="5" id="KW-0378">Hydrolase</keyword>
<feature type="non-terminal residue" evidence="8">
    <location>
        <position position="1"/>
    </location>
</feature>
<evidence type="ECO:0000256" key="2">
    <source>
        <dbReference type="ARBA" id="ARBA00022695"/>
    </source>
</evidence>
<dbReference type="PROSITE" id="PS50879">
    <property type="entry name" value="RNASE_H_1"/>
    <property type="match status" value="1"/>
</dbReference>
<dbReference type="EMBL" id="VZTO01189444">
    <property type="protein sequence ID" value="NXT30548.1"/>
    <property type="molecule type" value="Genomic_DNA"/>
</dbReference>
<dbReference type="GO" id="GO:0035613">
    <property type="term" value="F:RNA stem-loop binding"/>
    <property type="evidence" value="ECO:0007669"/>
    <property type="project" value="TreeGrafter"/>
</dbReference>
<evidence type="ECO:0000256" key="5">
    <source>
        <dbReference type="ARBA" id="ARBA00022801"/>
    </source>
</evidence>
<feature type="domain" description="RNase H type-1" evidence="7">
    <location>
        <begin position="16"/>
        <end position="110"/>
    </location>
</feature>
<dbReference type="Gene3D" id="3.30.420.10">
    <property type="entry name" value="Ribonuclease H-like superfamily/Ribonuclease H"/>
    <property type="match status" value="1"/>
</dbReference>
<evidence type="ECO:0000259" key="7">
    <source>
        <dbReference type="PROSITE" id="PS50879"/>
    </source>
</evidence>
<dbReference type="AlphaFoldDB" id="A0A7L3BJ66"/>
<evidence type="ECO:0000256" key="6">
    <source>
        <dbReference type="ARBA" id="ARBA00022918"/>
    </source>
</evidence>
<dbReference type="InterPro" id="IPR012337">
    <property type="entry name" value="RNaseH-like_sf"/>
</dbReference>
<dbReference type="Proteomes" id="UP000536260">
    <property type="component" value="Unassembled WGS sequence"/>
</dbReference>
<sequence length="110" mass="12501">SNQDWLSRPKISNRPLTGAVTVFTDAGKKSKKAAFVWHEGNQWRQQLIDGQPHDSLQTLELAAIVHVFLKWMHTPLNVVSDSLYAVGVVQRIEDALLKEVRNQRLNLLFA</sequence>
<dbReference type="GO" id="GO:0003964">
    <property type="term" value="F:RNA-directed DNA polymerase activity"/>
    <property type="evidence" value="ECO:0007669"/>
    <property type="project" value="UniProtKB-KW"/>
</dbReference>